<dbReference type="EMBL" id="AUSU01001700">
    <property type="protein sequence ID" value="EPS70382.1"/>
    <property type="molecule type" value="Genomic_DNA"/>
</dbReference>
<evidence type="ECO:0000313" key="2">
    <source>
        <dbReference type="Proteomes" id="UP000015453"/>
    </source>
</evidence>
<accession>S8ECY7</accession>
<proteinExistence type="predicted"/>
<feature type="non-terminal residue" evidence="1">
    <location>
        <position position="78"/>
    </location>
</feature>
<dbReference type="OrthoDB" id="1747047at2759"/>
<gene>
    <name evidence="1" type="ORF">M569_04380</name>
</gene>
<evidence type="ECO:0000313" key="1">
    <source>
        <dbReference type="EMBL" id="EPS70382.1"/>
    </source>
</evidence>
<reference evidence="1 2" key="1">
    <citation type="journal article" date="2013" name="BMC Genomics">
        <title>The miniature genome of a carnivorous plant Genlisea aurea contains a low number of genes and short non-coding sequences.</title>
        <authorList>
            <person name="Leushkin E.V."/>
            <person name="Sutormin R.A."/>
            <person name="Nabieva E.R."/>
            <person name="Penin A.A."/>
            <person name="Kondrashov A.S."/>
            <person name="Logacheva M.D."/>
        </authorList>
    </citation>
    <scope>NUCLEOTIDE SEQUENCE [LARGE SCALE GENOMIC DNA]</scope>
</reference>
<organism evidence="1 2">
    <name type="scientific">Genlisea aurea</name>
    <dbReference type="NCBI Taxonomy" id="192259"/>
    <lineage>
        <taxon>Eukaryota</taxon>
        <taxon>Viridiplantae</taxon>
        <taxon>Streptophyta</taxon>
        <taxon>Embryophyta</taxon>
        <taxon>Tracheophyta</taxon>
        <taxon>Spermatophyta</taxon>
        <taxon>Magnoliopsida</taxon>
        <taxon>eudicotyledons</taxon>
        <taxon>Gunneridae</taxon>
        <taxon>Pentapetalae</taxon>
        <taxon>asterids</taxon>
        <taxon>lamiids</taxon>
        <taxon>Lamiales</taxon>
        <taxon>Lentibulariaceae</taxon>
        <taxon>Genlisea</taxon>
    </lineage>
</organism>
<keyword evidence="2" id="KW-1185">Reference proteome</keyword>
<comment type="caution">
    <text evidence="1">The sequence shown here is derived from an EMBL/GenBank/DDBJ whole genome shotgun (WGS) entry which is preliminary data.</text>
</comment>
<sequence>CGVMQFPAGFNSGYLPATGCSFTSLPSRSVVLGSSLHQDLFYLRRKSFSSSSDGDTFEAVVPFMGESISDGTLATFLK</sequence>
<dbReference type="Proteomes" id="UP000015453">
    <property type="component" value="Unassembled WGS sequence"/>
</dbReference>
<feature type="non-terminal residue" evidence="1">
    <location>
        <position position="1"/>
    </location>
</feature>
<protein>
    <submittedName>
        <fullName evidence="1">Uncharacterized protein</fullName>
    </submittedName>
</protein>
<name>S8ECY7_9LAMI</name>
<dbReference type="AlphaFoldDB" id="S8ECY7"/>